<dbReference type="Gene3D" id="3.40.50.720">
    <property type="entry name" value="NAD(P)-binding Rossmann-like Domain"/>
    <property type="match status" value="1"/>
</dbReference>
<proteinExistence type="inferred from homology"/>
<dbReference type="PANTHER" id="PTHR43350">
    <property type="entry name" value="NAD-DEPENDENT ALCOHOL DEHYDROGENASE"/>
    <property type="match status" value="1"/>
</dbReference>
<dbReference type="SUPFAM" id="SSF51735">
    <property type="entry name" value="NAD(P)-binding Rossmann-fold domains"/>
    <property type="match status" value="1"/>
</dbReference>
<keyword evidence="5" id="KW-0560">Oxidoreductase</keyword>
<evidence type="ECO:0000256" key="3">
    <source>
        <dbReference type="ARBA" id="ARBA00022723"/>
    </source>
</evidence>
<accession>A0ABV6MA38</accession>
<dbReference type="RefSeq" id="WP_377255878.1">
    <property type="nucleotide sequence ID" value="NZ_JBHLUH010000060.1"/>
</dbReference>
<evidence type="ECO:0000256" key="1">
    <source>
        <dbReference type="ARBA" id="ARBA00001947"/>
    </source>
</evidence>
<comment type="similarity">
    <text evidence="2">Belongs to the zinc-containing alcohol dehydrogenase family.</text>
</comment>
<sequence length="375" mass="39901">MNARIRRTVVLTAPGRVDLAESPSRPLKSGEARLRSLYNGISHGTEIAHYRGTGADLDVVFDSELRVFRPRPEGTSPYPMPMGYETVARVTEVAPDVTDLTVGDLVHVDERHADEIVIDVAGACDSDLYPLVVLPPAVTPEAAVYTSLACVALQAVHDARIKVGDAVAVFGLGAVGLLAIQLARRNGATWVVGVDPVAERRALAERTGATLTIDPVEGDAGIAIKERAPATVDGDLPPPAMRRGVDIAIETSGSYAALHEATRATSVGGRVVTPAGYWYGGGEALRLGAEWMHNRVEMVPSFGVGGNPHRDHPRWNRRRMMRTVTALLADGTLDVGALPVRTFSFDEAPAAYAFVDTKPTEAIKVALRHDVGSGA</sequence>
<dbReference type="InterPro" id="IPR036291">
    <property type="entry name" value="NAD(P)-bd_dom_sf"/>
</dbReference>
<evidence type="ECO:0000256" key="2">
    <source>
        <dbReference type="ARBA" id="ARBA00008072"/>
    </source>
</evidence>
<evidence type="ECO:0000313" key="8">
    <source>
        <dbReference type="Proteomes" id="UP001589867"/>
    </source>
</evidence>
<dbReference type="SMART" id="SM00829">
    <property type="entry name" value="PKS_ER"/>
    <property type="match status" value="1"/>
</dbReference>
<dbReference type="SUPFAM" id="SSF50129">
    <property type="entry name" value="GroES-like"/>
    <property type="match status" value="1"/>
</dbReference>
<dbReference type="InterPro" id="IPR011032">
    <property type="entry name" value="GroES-like_sf"/>
</dbReference>
<keyword evidence="4" id="KW-0862">Zinc</keyword>
<dbReference type="Proteomes" id="UP001589867">
    <property type="component" value="Unassembled WGS sequence"/>
</dbReference>
<dbReference type="Pfam" id="PF00107">
    <property type="entry name" value="ADH_zinc_N"/>
    <property type="match status" value="1"/>
</dbReference>
<evidence type="ECO:0000313" key="7">
    <source>
        <dbReference type="EMBL" id="MFC0531444.1"/>
    </source>
</evidence>
<keyword evidence="3" id="KW-0479">Metal-binding</keyword>
<dbReference type="Gene3D" id="3.90.180.10">
    <property type="entry name" value="Medium-chain alcohol dehydrogenases, catalytic domain"/>
    <property type="match status" value="2"/>
</dbReference>
<dbReference type="InterPro" id="IPR020843">
    <property type="entry name" value="ER"/>
</dbReference>
<feature type="domain" description="Enoyl reductase (ER)" evidence="6">
    <location>
        <begin position="12"/>
        <end position="367"/>
    </location>
</feature>
<dbReference type="EMBL" id="JBHLUH010000060">
    <property type="protein sequence ID" value="MFC0531444.1"/>
    <property type="molecule type" value="Genomic_DNA"/>
</dbReference>
<comment type="cofactor">
    <cofactor evidence="1">
        <name>Zn(2+)</name>
        <dbReference type="ChEBI" id="CHEBI:29105"/>
    </cofactor>
</comment>
<gene>
    <name evidence="7" type="ORF">ACFFIA_27750</name>
</gene>
<dbReference type="CDD" id="cd08255">
    <property type="entry name" value="2-desacetyl-2-hydroxyethyl_bacteriochlorophyllide_like"/>
    <property type="match status" value="1"/>
</dbReference>
<comment type="caution">
    <text evidence="7">The sequence shown here is derived from an EMBL/GenBank/DDBJ whole genome shotgun (WGS) entry which is preliminary data.</text>
</comment>
<dbReference type="PANTHER" id="PTHR43350:SF19">
    <property type="entry name" value="D-GULOSIDE 3-DEHYDROGENASE"/>
    <property type="match status" value="1"/>
</dbReference>
<keyword evidence="8" id="KW-1185">Reference proteome</keyword>
<evidence type="ECO:0000256" key="4">
    <source>
        <dbReference type="ARBA" id="ARBA00022833"/>
    </source>
</evidence>
<protein>
    <submittedName>
        <fullName evidence="7">Zinc-binding alcohol dehydrogenase</fullName>
    </submittedName>
</protein>
<evidence type="ECO:0000259" key="6">
    <source>
        <dbReference type="SMART" id="SM00829"/>
    </source>
</evidence>
<dbReference type="InterPro" id="IPR013149">
    <property type="entry name" value="ADH-like_C"/>
</dbReference>
<evidence type="ECO:0000256" key="5">
    <source>
        <dbReference type="ARBA" id="ARBA00023002"/>
    </source>
</evidence>
<reference evidence="7 8" key="1">
    <citation type="submission" date="2024-09" db="EMBL/GenBank/DDBJ databases">
        <authorList>
            <person name="Sun Q."/>
            <person name="Mori K."/>
        </authorList>
    </citation>
    <scope>NUCLEOTIDE SEQUENCE [LARGE SCALE GENOMIC DNA]</scope>
    <source>
        <strain evidence="7 8">TBRC 3947</strain>
    </source>
</reference>
<name>A0ABV6MA38_9ACTN</name>
<organism evidence="7 8">
    <name type="scientific">Phytohabitans kaempferiae</name>
    <dbReference type="NCBI Taxonomy" id="1620943"/>
    <lineage>
        <taxon>Bacteria</taxon>
        <taxon>Bacillati</taxon>
        <taxon>Actinomycetota</taxon>
        <taxon>Actinomycetes</taxon>
        <taxon>Micromonosporales</taxon>
        <taxon>Micromonosporaceae</taxon>
    </lineage>
</organism>